<dbReference type="SUPFAM" id="SSF52540">
    <property type="entry name" value="P-loop containing nucleoside triphosphate hydrolases"/>
    <property type="match status" value="1"/>
</dbReference>
<gene>
    <name evidence="5" type="ORF">ACHMWK_07610</name>
</gene>
<name>A0ABW7M0B9_9PSED</name>
<dbReference type="PROSITE" id="PS00211">
    <property type="entry name" value="ABC_TRANSPORTER_1"/>
    <property type="match status" value="1"/>
</dbReference>
<dbReference type="CDD" id="cd03255">
    <property type="entry name" value="ABC_MJ0796_LolCDE_FtsE"/>
    <property type="match status" value="1"/>
</dbReference>
<dbReference type="Pfam" id="PF00005">
    <property type="entry name" value="ABC_tran"/>
    <property type="match status" value="1"/>
</dbReference>
<dbReference type="InterPro" id="IPR015854">
    <property type="entry name" value="ABC_transpr_LolD-like"/>
</dbReference>
<dbReference type="InterPro" id="IPR027417">
    <property type="entry name" value="P-loop_NTPase"/>
</dbReference>
<dbReference type="GO" id="GO:0005524">
    <property type="term" value="F:ATP binding"/>
    <property type="evidence" value="ECO:0007669"/>
    <property type="project" value="UniProtKB-KW"/>
</dbReference>
<dbReference type="EMBL" id="JBINXB010000006">
    <property type="protein sequence ID" value="MFH6565833.1"/>
    <property type="molecule type" value="Genomic_DNA"/>
</dbReference>
<accession>A0ABW7M0B9</accession>
<protein>
    <submittedName>
        <fullName evidence="5">ABC transporter ATP-binding protein</fullName>
    </submittedName>
</protein>
<feature type="domain" description="ABC transporter" evidence="4">
    <location>
        <begin position="7"/>
        <end position="227"/>
    </location>
</feature>
<keyword evidence="3 5" id="KW-0067">ATP-binding</keyword>
<sequence>MHDLNFISMRGVSKSYRHAGKLNPVISQVDFQVGVGETCAIIGPSGAGKSTLLNIVGLLDVADAGEYLFMGRSVANAQNDELAAIRKMQIGFVFQNFNLIPRLTVIENVALPLRYRGMDRAHSLEHAMCMLQRVGMAQRAGYKPADLSGGQKQRVAIARALVGEPSLILADEPTGSLDNQTASEILELLLSIQKEKNVTLLIVTHDQGIARLMQRQVVVRGGVVVELNA</sequence>
<dbReference type="InterPro" id="IPR017871">
    <property type="entry name" value="ABC_transporter-like_CS"/>
</dbReference>
<keyword evidence="2" id="KW-0547">Nucleotide-binding</keyword>
<proteinExistence type="predicted"/>
<dbReference type="RefSeq" id="WP_261741027.1">
    <property type="nucleotide sequence ID" value="NZ_JBINXA010000004.1"/>
</dbReference>
<evidence type="ECO:0000256" key="1">
    <source>
        <dbReference type="ARBA" id="ARBA00022448"/>
    </source>
</evidence>
<organism evidence="5 6">
    <name type="scientific">Pseudomonas kulmbachensis</name>
    <dbReference type="NCBI Taxonomy" id="3043408"/>
    <lineage>
        <taxon>Bacteria</taxon>
        <taxon>Pseudomonadati</taxon>
        <taxon>Pseudomonadota</taxon>
        <taxon>Gammaproteobacteria</taxon>
        <taxon>Pseudomonadales</taxon>
        <taxon>Pseudomonadaceae</taxon>
        <taxon>Pseudomonas</taxon>
    </lineage>
</organism>
<dbReference type="InterPro" id="IPR017911">
    <property type="entry name" value="MacB-like_ATP-bd"/>
</dbReference>
<dbReference type="PANTHER" id="PTHR24220">
    <property type="entry name" value="IMPORT ATP-BINDING PROTEIN"/>
    <property type="match status" value="1"/>
</dbReference>
<dbReference type="InterPro" id="IPR003439">
    <property type="entry name" value="ABC_transporter-like_ATP-bd"/>
</dbReference>
<dbReference type="SMART" id="SM00382">
    <property type="entry name" value="AAA"/>
    <property type="match status" value="1"/>
</dbReference>
<evidence type="ECO:0000313" key="5">
    <source>
        <dbReference type="EMBL" id="MFH6565833.1"/>
    </source>
</evidence>
<dbReference type="Gene3D" id="3.40.50.300">
    <property type="entry name" value="P-loop containing nucleotide triphosphate hydrolases"/>
    <property type="match status" value="1"/>
</dbReference>
<comment type="caution">
    <text evidence="5">The sequence shown here is derived from an EMBL/GenBank/DDBJ whole genome shotgun (WGS) entry which is preliminary data.</text>
</comment>
<dbReference type="PROSITE" id="PS50893">
    <property type="entry name" value="ABC_TRANSPORTER_2"/>
    <property type="match status" value="1"/>
</dbReference>
<dbReference type="PANTHER" id="PTHR24220:SF86">
    <property type="entry name" value="ABC TRANSPORTER ABCH.1"/>
    <property type="match status" value="1"/>
</dbReference>
<keyword evidence="1" id="KW-0813">Transport</keyword>
<evidence type="ECO:0000256" key="3">
    <source>
        <dbReference type="ARBA" id="ARBA00022840"/>
    </source>
</evidence>
<reference evidence="5 6" key="1">
    <citation type="submission" date="2024-10" db="EMBL/GenBank/DDBJ databases">
        <title>Aeromonas and Pseudomonas from the Cagarras Archipelago, Rio de Janeiro, Brazil.</title>
        <authorList>
            <person name="Canellas A.L.B."/>
            <person name="Laport M.S."/>
        </authorList>
    </citation>
    <scope>NUCLEOTIDE SEQUENCE [LARGE SCALE GENOMIC DNA]</scope>
    <source>
        <strain evidence="5 6">CPF-4</strain>
    </source>
</reference>
<dbReference type="InterPro" id="IPR003593">
    <property type="entry name" value="AAA+_ATPase"/>
</dbReference>
<evidence type="ECO:0000313" key="6">
    <source>
        <dbReference type="Proteomes" id="UP001609821"/>
    </source>
</evidence>
<evidence type="ECO:0000256" key="2">
    <source>
        <dbReference type="ARBA" id="ARBA00022741"/>
    </source>
</evidence>
<keyword evidence="6" id="KW-1185">Reference proteome</keyword>
<dbReference type="Proteomes" id="UP001609821">
    <property type="component" value="Unassembled WGS sequence"/>
</dbReference>
<evidence type="ECO:0000259" key="4">
    <source>
        <dbReference type="PROSITE" id="PS50893"/>
    </source>
</evidence>